<feature type="binding site" evidence="6">
    <location>
        <position position="235"/>
    </location>
    <ligand>
        <name>FMN</name>
        <dbReference type="ChEBI" id="CHEBI:58210"/>
    </ligand>
</feature>
<dbReference type="CDD" id="cd01038">
    <property type="entry name" value="Endonuclease_DUF559"/>
    <property type="match status" value="1"/>
</dbReference>
<feature type="binding site" evidence="6">
    <location>
        <position position="39"/>
    </location>
    <ligand>
        <name>FMN</name>
        <dbReference type="ChEBI" id="CHEBI:58210"/>
    </ligand>
</feature>
<keyword evidence="5 6" id="KW-0560">Oxidoreductase</keyword>
<dbReference type="InterPro" id="IPR001295">
    <property type="entry name" value="Dihydroorotate_DH_CS"/>
</dbReference>
<feature type="active site" description="Nucleophile" evidence="6">
    <location>
        <position position="149"/>
    </location>
</feature>
<dbReference type="InterPro" id="IPR033888">
    <property type="entry name" value="DHOD_1B"/>
</dbReference>
<dbReference type="InterPro" id="IPR049622">
    <property type="entry name" value="Dihydroorotate_DH_I"/>
</dbReference>
<feature type="compositionally biased region" description="Gly residues" evidence="7">
    <location>
        <begin position="339"/>
        <end position="349"/>
    </location>
</feature>
<feature type="domain" description="DUF559" evidence="9">
    <location>
        <begin position="367"/>
        <end position="472"/>
    </location>
</feature>
<keyword evidence="6" id="KW-0963">Cytoplasm</keyword>
<feature type="binding site" evidence="6">
    <location>
        <begin position="63"/>
        <end position="64"/>
    </location>
    <ligand>
        <name>FMN</name>
        <dbReference type="ChEBI" id="CHEBI:58210"/>
    </ligand>
</feature>
<dbReference type="InterPro" id="IPR011335">
    <property type="entry name" value="Restrct_endonuc-II-like"/>
</dbReference>
<dbReference type="CDD" id="cd04740">
    <property type="entry name" value="DHOD_1B_like"/>
    <property type="match status" value="1"/>
</dbReference>
<feature type="binding site" evidence="6">
    <location>
        <begin position="261"/>
        <end position="262"/>
    </location>
    <ligand>
        <name>FMN</name>
        <dbReference type="ChEBI" id="CHEBI:58210"/>
    </ligand>
</feature>
<name>A0A5C5WDE4_9BACT</name>
<dbReference type="EC" id="1.3.-.-" evidence="6"/>
<dbReference type="InterPro" id="IPR050074">
    <property type="entry name" value="DHO_dehydrogenase"/>
</dbReference>
<organism evidence="10 11">
    <name type="scientific">Botrimarina hoheduenensis</name>
    <dbReference type="NCBI Taxonomy" id="2528000"/>
    <lineage>
        <taxon>Bacteria</taxon>
        <taxon>Pseudomonadati</taxon>
        <taxon>Planctomycetota</taxon>
        <taxon>Planctomycetia</taxon>
        <taxon>Pirellulales</taxon>
        <taxon>Lacipirellulaceae</taxon>
        <taxon>Botrimarina</taxon>
    </lineage>
</organism>
<feature type="binding site" evidence="6">
    <location>
        <position position="146"/>
    </location>
    <ligand>
        <name>FMN</name>
        <dbReference type="ChEBI" id="CHEBI:58210"/>
    </ligand>
</feature>
<keyword evidence="4 6" id="KW-0665">Pyrimidine biosynthesis</keyword>
<comment type="subcellular location">
    <subcellularLocation>
        <location evidence="6">Cytoplasm</location>
    </subcellularLocation>
</comment>
<dbReference type="AlphaFoldDB" id="A0A5C5WDE4"/>
<dbReference type="NCBIfam" id="NF005574">
    <property type="entry name" value="PRK07259.1"/>
    <property type="match status" value="1"/>
</dbReference>
<accession>A0A5C5WDE4</accession>
<dbReference type="PROSITE" id="PS00912">
    <property type="entry name" value="DHODEHASE_2"/>
    <property type="match status" value="1"/>
</dbReference>
<evidence type="ECO:0000259" key="9">
    <source>
        <dbReference type="Pfam" id="PF04480"/>
    </source>
</evidence>
<dbReference type="SUPFAM" id="SSF52980">
    <property type="entry name" value="Restriction endonuclease-like"/>
    <property type="match status" value="1"/>
</dbReference>
<dbReference type="SUPFAM" id="SSF51395">
    <property type="entry name" value="FMN-linked oxidoreductases"/>
    <property type="match status" value="1"/>
</dbReference>
<evidence type="ECO:0000259" key="8">
    <source>
        <dbReference type="Pfam" id="PF01180"/>
    </source>
</evidence>
<proteinExistence type="inferred from homology"/>
<feature type="binding site" evidence="6">
    <location>
        <position position="63"/>
    </location>
    <ligand>
        <name>substrate</name>
    </ligand>
</feature>
<dbReference type="PANTHER" id="PTHR48109:SF1">
    <property type="entry name" value="DIHYDROOROTATE DEHYDROGENASE (FUMARATE)"/>
    <property type="match status" value="1"/>
</dbReference>
<keyword evidence="3 6" id="KW-0288">FMN</keyword>
<evidence type="ECO:0000256" key="7">
    <source>
        <dbReference type="SAM" id="MobiDB-lite"/>
    </source>
</evidence>
<evidence type="ECO:0000256" key="2">
    <source>
        <dbReference type="ARBA" id="ARBA00022630"/>
    </source>
</evidence>
<dbReference type="Pfam" id="PF01180">
    <property type="entry name" value="DHO_dh"/>
    <property type="match status" value="1"/>
</dbReference>
<dbReference type="Gene3D" id="3.40.960.10">
    <property type="entry name" value="VSR Endonuclease"/>
    <property type="match status" value="1"/>
</dbReference>
<feature type="binding site" evidence="6">
    <location>
        <begin position="87"/>
        <end position="91"/>
    </location>
    <ligand>
        <name>substrate</name>
    </ligand>
</feature>
<comment type="caution">
    <text evidence="6">Lacks conserved residue(s) required for the propagation of feature annotation.</text>
</comment>
<reference evidence="10 11" key="1">
    <citation type="submission" date="2019-02" db="EMBL/GenBank/DDBJ databases">
        <title>Deep-cultivation of Planctomycetes and their phenomic and genomic characterization uncovers novel biology.</title>
        <authorList>
            <person name="Wiegand S."/>
            <person name="Jogler M."/>
            <person name="Boedeker C."/>
            <person name="Pinto D."/>
            <person name="Vollmers J."/>
            <person name="Rivas-Marin E."/>
            <person name="Kohn T."/>
            <person name="Peeters S.H."/>
            <person name="Heuer A."/>
            <person name="Rast P."/>
            <person name="Oberbeckmann S."/>
            <person name="Bunk B."/>
            <person name="Jeske O."/>
            <person name="Meyerdierks A."/>
            <person name="Storesund J.E."/>
            <person name="Kallscheuer N."/>
            <person name="Luecker S."/>
            <person name="Lage O.M."/>
            <person name="Pohl T."/>
            <person name="Merkel B.J."/>
            <person name="Hornburger P."/>
            <person name="Mueller R.-W."/>
            <person name="Bruemmer F."/>
            <person name="Labrenz M."/>
            <person name="Spormann A.M."/>
            <person name="Op Den Camp H."/>
            <person name="Overmann J."/>
            <person name="Amann R."/>
            <person name="Jetten M.S.M."/>
            <person name="Mascher T."/>
            <person name="Medema M.H."/>
            <person name="Devos D.P."/>
            <person name="Kaster A.-K."/>
            <person name="Ovreas L."/>
            <person name="Rohde M."/>
            <person name="Galperin M.Y."/>
            <person name="Jogler C."/>
        </authorList>
    </citation>
    <scope>NUCLEOTIDE SEQUENCE [LARGE SCALE GENOMIC DNA]</scope>
    <source>
        <strain evidence="10 11">Pla111</strain>
    </source>
</reference>
<dbReference type="InterPro" id="IPR047216">
    <property type="entry name" value="Endonuclease_DUF559_bact"/>
</dbReference>
<dbReference type="InterPro" id="IPR005720">
    <property type="entry name" value="Dihydroorotate_DH_cat"/>
</dbReference>
<dbReference type="EMBL" id="SJPH01000001">
    <property type="protein sequence ID" value="TWT48704.1"/>
    <property type="molecule type" value="Genomic_DNA"/>
</dbReference>
<dbReference type="GO" id="GO:0044205">
    <property type="term" value="P:'de novo' UMP biosynthetic process"/>
    <property type="evidence" value="ECO:0007669"/>
    <property type="project" value="UniProtKB-UniRule"/>
</dbReference>
<evidence type="ECO:0000256" key="1">
    <source>
        <dbReference type="ARBA" id="ARBA00004725"/>
    </source>
</evidence>
<comment type="similarity">
    <text evidence="6">Belongs to the dihydroorotate dehydrogenase family. Type 1 subfamily.</text>
</comment>
<evidence type="ECO:0000256" key="4">
    <source>
        <dbReference type="ARBA" id="ARBA00022975"/>
    </source>
</evidence>
<comment type="pathway">
    <text evidence="1 6">Pyrimidine metabolism; UMP biosynthesis via de novo pathway.</text>
</comment>
<evidence type="ECO:0000313" key="11">
    <source>
        <dbReference type="Proteomes" id="UP000318995"/>
    </source>
</evidence>
<dbReference type="InterPro" id="IPR007569">
    <property type="entry name" value="DUF559"/>
</dbReference>
<dbReference type="UniPathway" id="UPA00070"/>
<comment type="function">
    <text evidence="6">Catalyzes the conversion of dihydroorotate to orotate.</text>
</comment>
<dbReference type="GO" id="GO:0004152">
    <property type="term" value="F:dihydroorotate dehydrogenase activity"/>
    <property type="evidence" value="ECO:0007669"/>
    <property type="project" value="UniProtKB-UniRule"/>
</dbReference>
<evidence type="ECO:0000256" key="3">
    <source>
        <dbReference type="ARBA" id="ARBA00022643"/>
    </source>
</evidence>
<comment type="cofactor">
    <cofactor evidence="6">
        <name>FMN</name>
        <dbReference type="ChEBI" id="CHEBI:58210"/>
    </cofactor>
    <text evidence="6">Binds 1 FMN per subunit.</text>
</comment>
<evidence type="ECO:0000313" key="10">
    <source>
        <dbReference type="EMBL" id="TWT48704.1"/>
    </source>
</evidence>
<feature type="binding site" evidence="6">
    <location>
        <begin position="210"/>
        <end position="211"/>
    </location>
    <ligand>
        <name>substrate</name>
    </ligand>
</feature>
<feature type="domain" description="Dihydroorotate dehydrogenase catalytic" evidence="8">
    <location>
        <begin position="22"/>
        <end position="303"/>
    </location>
</feature>
<dbReference type="GO" id="GO:0005737">
    <property type="term" value="C:cytoplasm"/>
    <property type="evidence" value="ECO:0007669"/>
    <property type="project" value="UniProtKB-SubCell"/>
</dbReference>
<keyword evidence="2 6" id="KW-0285">Flavoprotein</keyword>
<dbReference type="InterPro" id="IPR013785">
    <property type="entry name" value="Aldolase_TIM"/>
</dbReference>
<keyword evidence="11" id="KW-1185">Reference proteome</keyword>
<feature type="binding site" evidence="6">
    <location>
        <position position="146"/>
    </location>
    <ligand>
        <name>substrate</name>
    </ligand>
</feature>
<comment type="caution">
    <text evidence="10">The sequence shown here is derived from an EMBL/GenBank/DDBJ whole genome shotgun (WGS) entry which is preliminary data.</text>
</comment>
<dbReference type="Gene3D" id="3.20.20.70">
    <property type="entry name" value="Aldolase class I"/>
    <property type="match status" value="1"/>
</dbReference>
<dbReference type="NCBIfam" id="TIGR01037">
    <property type="entry name" value="pyrD_sub1_fam"/>
    <property type="match status" value="1"/>
</dbReference>
<dbReference type="FunFam" id="3.20.20.70:FF:000027">
    <property type="entry name" value="Dihydropyrimidine dehydrogenase [NADP(+)]"/>
    <property type="match status" value="1"/>
</dbReference>
<sequence>MSDPAIAPPAVAKPPASTPCDLSVRLGRLTLLNPVLVASGTFGYAREMAPFVDLARLGGILPKTVTAEPRQGNAPWRTVETAAGMLNAIGLDNDGVEAFLACHLPYLATVGAPIIVSVAGRTVDEFEVLCRKFNDSPLRPAAIELNLSCPNVSGGVDFGSDPQRCEAVVSRCVAATDLPLLAKLTPNVTSIPVMARAAEAGGCDAITLINTVLGMAVDWRKRRPLLANGLGGLSGPAIKPIALRCVWQARQAVQTPIVGVGGIQTLDDAMEFFVAGASAIQLGTINFYRPTVAIEILDALPAALAELGTTRLADSVGTLTENRPAAATTASDQKFPSPAGGGGRGGGSPPGDSPVTKAVRTRATPNARKNAAVLRRDATHPESLLWDALRARQLNHFKFRRQHPIESFVVDFFCASAHLVIELDGESHTDRERQDQSRQQRLEVLGMRVLRFTNEEVLSNLEGVLAAIQRAILASGADPSPSPSP</sequence>
<dbReference type="Proteomes" id="UP000318995">
    <property type="component" value="Unassembled WGS sequence"/>
</dbReference>
<feature type="binding site" evidence="6">
    <location>
        <begin position="283"/>
        <end position="284"/>
    </location>
    <ligand>
        <name>FMN</name>
        <dbReference type="ChEBI" id="CHEBI:58210"/>
    </ligand>
</feature>
<comment type="catalytic activity">
    <reaction evidence="6">
        <text>(S)-dihydroorotate + A = orotate + AH2</text>
        <dbReference type="Rhea" id="RHEA:18073"/>
        <dbReference type="ChEBI" id="CHEBI:13193"/>
        <dbReference type="ChEBI" id="CHEBI:17499"/>
        <dbReference type="ChEBI" id="CHEBI:30839"/>
        <dbReference type="ChEBI" id="CHEBI:30864"/>
    </reaction>
</comment>
<evidence type="ECO:0000256" key="6">
    <source>
        <dbReference type="HAMAP-Rule" id="MF_00224"/>
    </source>
</evidence>
<gene>
    <name evidence="6 10" type="primary">pyrD</name>
    <name evidence="10" type="ORF">Pla111_04790</name>
</gene>
<dbReference type="InterPro" id="IPR024920">
    <property type="entry name" value="Dihydroorotate_DH_1"/>
</dbReference>
<dbReference type="Pfam" id="PF04480">
    <property type="entry name" value="DUF559"/>
    <property type="match status" value="1"/>
</dbReference>
<protein>
    <recommendedName>
        <fullName evidence="6">Dihydroorotate dehydrogenase</fullName>
        <shortName evidence="6">DHOD</shortName>
        <shortName evidence="6">DHODase</shortName>
        <shortName evidence="6">DHOdehase</shortName>
        <ecNumber evidence="6">1.3.-.-</ecNumber>
    </recommendedName>
</protein>
<evidence type="ECO:0000256" key="5">
    <source>
        <dbReference type="ARBA" id="ARBA00023002"/>
    </source>
</evidence>
<dbReference type="PANTHER" id="PTHR48109">
    <property type="entry name" value="DIHYDROOROTATE DEHYDROGENASE (QUINONE), MITOCHONDRIAL-RELATED"/>
    <property type="match status" value="1"/>
</dbReference>
<feature type="region of interest" description="Disordered" evidence="7">
    <location>
        <begin position="323"/>
        <end position="375"/>
    </location>
</feature>
<feature type="binding site" evidence="6">
    <location>
        <position position="183"/>
    </location>
    <ligand>
        <name>FMN</name>
        <dbReference type="ChEBI" id="CHEBI:58210"/>
    </ligand>
</feature>
<dbReference type="HAMAP" id="MF_00224">
    <property type="entry name" value="DHO_dh_type1"/>
    <property type="match status" value="1"/>
</dbReference>
<feature type="binding site" evidence="6">
    <location>
        <position position="209"/>
    </location>
    <ligand>
        <name>FMN</name>
        <dbReference type="ChEBI" id="CHEBI:58210"/>
    </ligand>
</feature>
<dbReference type="GO" id="GO:0006207">
    <property type="term" value="P:'de novo' pyrimidine nucleobase biosynthetic process"/>
    <property type="evidence" value="ECO:0007669"/>
    <property type="project" value="InterPro"/>
</dbReference>